<feature type="compositionally biased region" description="Basic and acidic residues" evidence="1">
    <location>
        <begin position="227"/>
        <end position="240"/>
    </location>
</feature>
<feature type="region of interest" description="Disordered" evidence="1">
    <location>
        <begin position="202"/>
        <end position="240"/>
    </location>
</feature>
<keyword evidence="2" id="KW-0472">Membrane</keyword>
<proteinExistence type="predicted"/>
<keyword evidence="3" id="KW-0732">Signal</keyword>
<reference evidence="4 5" key="1">
    <citation type="submission" date="2023-10" db="EMBL/GenBank/DDBJ databases">
        <title>Draft genome sequence of Xylaria bambusicola isolate GMP-LS, the root and basal stem rot pathogen of sugarcane in Indonesia.</title>
        <authorList>
            <person name="Selvaraj P."/>
            <person name="Muralishankar V."/>
            <person name="Muruganantham S."/>
            <person name="Sp S."/>
            <person name="Haryani S."/>
            <person name="Lau K.J.X."/>
            <person name="Naqvi N.I."/>
        </authorList>
    </citation>
    <scope>NUCLEOTIDE SEQUENCE [LARGE SCALE GENOMIC DNA]</scope>
    <source>
        <strain evidence="4">GMP-LS</strain>
    </source>
</reference>
<feature type="signal peptide" evidence="3">
    <location>
        <begin position="1"/>
        <end position="20"/>
    </location>
</feature>
<name>A0AAN7ULU0_9PEZI</name>
<evidence type="ECO:0000256" key="1">
    <source>
        <dbReference type="SAM" id="MobiDB-lite"/>
    </source>
</evidence>
<evidence type="ECO:0000256" key="2">
    <source>
        <dbReference type="SAM" id="Phobius"/>
    </source>
</evidence>
<dbReference type="Proteomes" id="UP001305414">
    <property type="component" value="Unassembled WGS sequence"/>
</dbReference>
<dbReference type="EMBL" id="JAWHQM010000048">
    <property type="protein sequence ID" value="KAK5635115.1"/>
    <property type="molecule type" value="Genomic_DNA"/>
</dbReference>
<keyword evidence="2" id="KW-0812">Transmembrane</keyword>
<evidence type="ECO:0008006" key="6">
    <source>
        <dbReference type="Google" id="ProtNLM"/>
    </source>
</evidence>
<accession>A0AAN7ULU0</accession>
<dbReference type="AlphaFoldDB" id="A0AAN7ULU0"/>
<keyword evidence="5" id="KW-1185">Reference proteome</keyword>
<organism evidence="4 5">
    <name type="scientific">Xylaria bambusicola</name>
    <dbReference type="NCBI Taxonomy" id="326684"/>
    <lineage>
        <taxon>Eukaryota</taxon>
        <taxon>Fungi</taxon>
        <taxon>Dikarya</taxon>
        <taxon>Ascomycota</taxon>
        <taxon>Pezizomycotina</taxon>
        <taxon>Sordariomycetes</taxon>
        <taxon>Xylariomycetidae</taxon>
        <taxon>Xylariales</taxon>
        <taxon>Xylariaceae</taxon>
        <taxon>Xylaria</taxon>
    </lineage>
</organism>
<comment type="caution">
    <text evidence="4">The sequence shown here is derived from an EMBL/GenBank/DDBJ whole genome shotgun (WGS) entry which is preliminary data.</text>
</comment>
<gene>
    <name evidence="4" type="ORF">RRF57_010827</name>
</gene>
<evidence type="ECO:0000313" key="4">
    <source>
        <dbReference type="EMBL" id="KAK5635115.1"/>
    </source>
</evidence>
<sequence length="240" mass="25559">MGNLARVALCALGILPLVGASSILTFSDRSCSTFRNTISVKDDTGSGECTKITSGFTSFMIGNLGDGCSVTIYGDDPADPICSATNNTLAEPSVCYNSTWTYFSVDQCSPRSSSLTTSTSTSTSPATATTTPEPSTNNVNVGAVVGGTISGVFVFAVIVGAGLYFFWFRPKQQRQMAELPARSATSPGGGNNEAYLMKDYHAKSNPYKPLPEEPQPVHELSPQYIAEVHEQTHERHELPP</sequence>
<evidence type="ECO:0000256" key="3">
    <source>
        <dbReference type="SAM" id="SignalP"/>
    </source>
</evidence>
<feature type="chain" id="PRO_5042862957" description="Mid2 domain-containing protein" evidence="3">
    <location>
        <begin position="21"/>
        <end position="240"/>
    </location>
</feature>
<feature type="region of interest" description="Disordered" evidence="1">
    <location>
        <begin position="109"/>
        <end position="139"/>
    </location>
</feature>
<evidence type="ECO:0000313" key="5">
    <source>
        <dbReference type="Proteomes" id="UP001305414"/>
    </source>
</evidence>
<feature type="transmembrane region" description="Helical" evidence="2">
    <location>
        <begin position="141"/>
        <end position="167"/>
    </location>
</feature>
<protein>
    <recommendedName>
        <fullName evidence="6">Mid2 domain-containing protein</fullName>
    </recommendedName>
</protein>
<keyword evidence="2" id="KW-1133">Transmembrane helix</keyword>